<name>A0A9J5ZS21_SOLCO</name>
<dbReference type="Proteomes" id="UP000824120">
    <property type="component" value="Chromosome 3"/>
</dbReference>
<comment type="caution">
    <text evidence="7">The sequence shown here is derived from an EMBL/GenBank/DDBJ whole genome shotgun (WGS) entry which is preliminary data.</text>
</comment>
<proteinExistence type="predicted"/>
<evidence type="ECO:0000256" key="3">
    <source>
        <dbReference type="ARBA" id="ARBA00022833"/>
    </source>
</evidence>
<evidence type="ECO:0000259" key="6">
    <source>
        <dbReference type="PROSITE" id="PS51999"/>
    </source>
</evidence>
<accession>A0A9J5ZS21</accession>
<keyword evidence="8" id="KW-1185">Reference proteome</keyword>
<evidence type="ECO:0000256" key="4">
    <source>
        <dbReference type="PROSITE-ProRule" id="PRU01343"/>
    </source>
</evidence>
<feature type="domain" description="GRF-type" evidence="6">
    <location>
        <begin position="15"/>
        <end position="56"/>
    </location>
</feature>
<keyword evidence="5" id="KW-0472">Membrane</keyword>
<reference evidence="7 8" key="1">
    <citation type="submission" date="2020-09" db="EMBL/GenBank/DDBJ databases">
        <title>De no assembly of potato wild relative species, Solanum commersonii.</title>
        <authorList>
            <person name="Cho K."/>
        </authorList>
    </citation>
    <scope>NUCLEOTIDE SEQUENCE [LARGE SCALE GENOMIC DNA]</scope>
    <source>
        <strain evidence="7">LZ3.2</strain>
        <tissue evidence="7">Leaf</tissue>
    </source>
</reference>
<evidence type="ECO:0000256" key="1">
    <source>
        <dbReference type="ARBA" id="ARBA00022723"/>
    </source>
</evidence>
<gene>
    <name evidence="7" type="ORF">H5410_014833</name>
</gene>
<dbReference type="PANTHER" id="PTHR33248">
    <property type="entry name" value="ZINC ION-BINDING PROTEIN"/>
    <property type="match status" value="1"/>
</dbReference>
<keyword evidence="3" id="KW-0862">Zinc</keyword>
<dbReference type="PROSITE" id="PS51999">
    <property type="entry name" value="ZF_GRF"/>
    <property type="match status" value="1"/>
</dbReference>
<dbReference type="InterPro" id="IPR010666">
    <property type="entry name" value="Znf_GRF"/>
</dbReference>
<keyword evidence="2 4" id="KW-0863">Zinc-finger</keyword>
<evidence type="ECO:0000256" key="2">
    <source>
        <dbReference type="ARBA" id="ARBA00022771"/>
    </source>
</evidence>
<dbReference type="OrthoDB" id="1248419at2759"/>
<organism evidence="7 8">
    <name type="scientific">Solanum commersonii</name>
    <name type="common">Commerson's wild potato</name>
    <name type="synonym">Commerson's nightshade</name>
    <dbReference type="NCBI Taxonomy" id="4109"/>
    <lineage>
        <taxon>Eukaryota</taxon>
        <taxon>Viridiplantae</taxon>
        <taxon>Streptophyta</taxon>
        <taxon>Embryophyta</taxon>
        <taxon>Tracheophyta</taxon>
        <taxon>Spermatophyta</taxon>
        <taxon>Magnoliopsida</taxon>
        <taxon>eudicotyledons</taxon>
        <taxon>Gunneridae</taxon>
        <taxon>Pentapetalae</taxon>
        <taxon>asterids</taxon>
        <taxon>lamiids</taxon>
        <taxon>Solanales</taxon>
        <taxon>Solanaceae</taxon>
        <taxon>Solanoideae</taxon>
        <taxon>Solaneae</taxon>
        <taxon>Solanum</taxon>
    </lineage>
</organism>
<feature type="transmembrane region" description="Helical" evidence="5">
    <location>
        <begin position="134"/>
        <end position="151"/>
    </location>
</feature>
<dbReference type="AlphaFoldDB" id="A0A9J5ZS21"/>
<evidence type="ECO:0000313" key="8">
    <source>
        <dbReference type="Proteomes" id="UP000824120"/>
    </source>
</evidence>
<dbReference type="GO" id="GO:0008270">
    <property type="term" value="F:zinc ion binding"/>
    <property type="evidence" value="ECO:0007669"/>
    <property type="project" value="UniProtKB-KW"/>
</dbReference>
<keyword evidence="5" id="KW-0812">Transmembrane</keyword>
<keyword evidence="5" id="KW-1133">Transmembrane helix</keyword>
<keyword evidence="1" id="KW-0479">Metal-binding</keyword>
<sequence>MSQDSSVSSLSTVKCQCRIATRIFTTFTPTNAGRRFNNCSKPNGYKCDYWKWVDYPLHYRVANLIHNLKKENDNLHREKKDFETRMDYLEKYLASEIEENCECLDKITVPKSEEVVVNNEDVVVDKSKKKVYKMWIVIAMLWCCFAAFWVMK</sequence>
<protein>
    <recommendedName>
        <fullName evidence="6">GRF-type domain-containing protein</fullName>
    </recommendedName>
</protein>
<evidence type="ECO:0000256" key="5">
    <source>
        <dbReference type="SAM" id="Phobius"/>
    </source>
</evidence>
<dbReference type="EMBL" id="JACXVP010000003">
    <property type="protein sequence ID" value="KAG5615009.1"/>
    <property type="molecule type" value="Genomic_DNA"/>
</dbReference>
<evidence type="ECO:0000313" key="7">
    <source>
        <dbReference type="EMBL" id="KAG5615009.1"/>
    </source>
</evidence>